<evidence type="ECO:0000256" key="1">
    <source>
        <dbReference type="ARBA" id="ARBA00022448"/>
    </source>
</evidence>
<evidence type="ECO:0000256" key="7">
    <source>
        <dbReference type="PROSITE-ProRule" id="PRU00423"/>
    </source>
</evidence>
<dbReference type="STRING" id="281090.Lxx00850"/>
<dbReference type="Proteomes" id="UP000001306">
    <property type="component" value="Chromosome"/>
</dbReference>
<dbReference type="KEGG" id="lxx:Lxx00850"/>
<dbReference type="EMBL" id="AE016822">
    <property type="protein sequence ID" value="AAT88173.1"/>
    <property type="molecule type" value="Genomic_DNA"/>
</dbReference>
<feature type="domain" description="PTS EIIB type-3" evidence="8">
    <location>
        <begin position="1"/>
        <end position="104"/>
    </location>
</feature>
<keyword evidence="2" id="KW-0597">Phosphoprotein</keyword>
<evidence type="ECO:0000259" key="8">
    <source>
        <dbReference type="PROSITE" id="PS51100"/>
    </source>
</evidence>
<dbReference type="RefSeq" id="WP_011185178.1">
    <property type="nucleotide sequence ID" value="NC_006087.1"/>
</dbReference>
<dbReference type="PANTHER" id="PTHR34581:SF2">
    <property type="entry name" value="PTS SYSTEM N,N'-DIACETYLCHITOBIOSE-SPECIFIC EIIB COMPONENT"/>
    <property type="match status" value="1"/>
</dbReference>
<protein>
    <submittedName>
        <fullName evidence="9">PTS system, IIB component</fullName>
    </submittedName>
</protein>
<evidence type="ECO:0000313" key="9">
    <source>
        <dbReference type="EMBL" id="AAT88173.1"/>
    </source>
</evidence>
<dbReference type="Gene3D" id="3.40.50.2300">
    <property type="match status" value="1"/>
</dbReference>
<proteinExistence type="predicted"/>
<dbReference type="InterPro" id="IPR051819">
    <property type="entry name" value="PTS_sugar-specific_EIIB"/>
</dbReference>
<keyword evidence="10" id="KW-1185">Reference proteome</keyword>
<evidence type="ECO:0000256" key="2">
    <source>
        <dbReference type="ARBA" id="ARBA00022553"/>
    </source>
</evidence>
<feature type="modified residue" description="Phosphocysteine; by EIIA" evidence="7">
    <location>
        <position position="7"/>
    </location>
</feature>
<dbReference type="Pfam" id="PF02302">
    <property type="entry name" value="PTS_IIB"/>
    <property type="match status" value="1"/>
</dbReference>
<sequence>MKIVVVCGAGASSAFVAMKLRTAAADRGVDVAVSAGSTEQLASLDGIDIVLVGAHLESSVPALRDRTAGTGTAIVVLPPVSPAALDGAWTLDLALGAKRDRRANDPLVTPPERNHTNG</sequence>
<dbReference type="InterPro" id="IPR003501">
    <property type="entry name" value="PTS_EIIB_2/3"/>
</dbReference>
<dbReference type="GO" id="GO:0009401">
    <property type="term" value="P:phosphoenolpyruvate-dependent sugar phosphotransferase system"/>
    <property type="evidence" value="ECO:0007669"/>
    <property type="project" value="UniProtKB-KW"/>
</dbReference>
<dbReference type="InterPro" id="IPR013012">
    <property type="entry name" value="PTS_EIIB_3"/>
</dbReference>
<evidence type="ECO:0000256" key="5">
    <source>
        <dbReference type="ARBA" id="ARBA00022683"/>
    </source>
</evidence>
<gene>
    <name evidence="9" type="ordered locus">Lxx00850</name>
</gene>
<organism evidence="9 10">
    <name type="scientific">Leifsonia xyli subsp. xyli (strain CTCB07)</name>
    <dbReference type="NCBI Taxonomy" id="281090"/>
    <lineage>
        <taxon>Bacteria</taxon>
        <taxon>Bacillati</taxon>
        <taxon>Actinomycetota</taxon>
        <taxon>Actinomycetes</taxon>
        <taxon>Micrococcales</taxon>
        <taxon>Microbacteriaceae</taxon>
        <taxon>Leifsonia</taxon>
    </lineage>
</organism>
<evidence type="ECO:0000256" key="4">
    <source>
        <dbReference type="ARBA" id="ARBA00022679"/>
    </source>
</evidence>
<reference evidence="9 10" key="1">
    <citation type="journal article" date="2004" name="Mol. Plant Microbe Interact.">
        <title>The genome sequence of the Gram-positive sugarcane pathogen Leifsonia xyli subsp. xyli.</title>
        <authorList>
            <person name="Monteiro-Vitorello C.B."/>
            <person name="Camargo L.E.A."/>
            <person name="Van Sluys M.A."/>
            <person name="Kitajima J.P."/>
            <person name="Truffi D."/>
            <person name="do Amaral A.M."/>
            <person name="Harakava R."/>
            <person name="de Oliveira J.C.F."/>
            <person name="Wood D."/>
            <person name="de Oliveira M.C."/>
            <person name="Miyaki C.Y."/>
            <person name="Takita M.A."/>
            <person name="da Silva A.C.R."/>
            <person name="Furlan L.R."/>
            <person name="Carraro D.M."/>
            <person name="Camarotte G."/>
            <person name="Almeida N.F. Jr."/>
            <person name="Carrer H."/>
            <person name="Coutinho L.L."/>
            <person name="El-Dorry H.A."/>
            <person name="Ferro M.I.T."/>
            <person name="Gagliardi P.R."/>
            <person name="Giglioti E."/>
            <person name="Goldman M.H.S."/>
            <person name="Goldman G.H."/>
            <person name="Kimura E.T."/>
            <person name="Ferro E.S."/>
            <person name="Kuramae E.E."/>
            <person name="Lemos E.G.M."/>
            <person name="Lemos M.V.F."/>
            <person name="Mauro S.M.Z."/>
            <person name="Machado M.A."/>
            <person name="Marino C.L."/>
            <person name="Menck C.F."/>
            <person name="Nunes L.R."/>
            <person name="Oliveira R.C."/>
            <person name="Pereira G.G."/>
            <person name="Siqueira W."/>
            <person name="de Souza A.A."/>
            <person name="Tsai S.M."/>
            <person name="Zanca A.S."/>
            <person name="Simpson A.J.G."/>
            <person name="Brumbley S.M."/>
            <person name="Setubal J.C."/>
        </authorList>
    </citation>
    <scope>NUCLEOTIDE SEQUENCE [LARGE SCALE GENOMIC DNA]</scope>
    <source>
        <strain evidence="9 10">CTCB07</strain>
    </source>
</reference>
<evidence type="ECO:0000256" key="6">
    <source>
        <dbReference type="ARBA" id="ARBA00022777"/>
    </source>
</evidence>
<accession>Q6AHH2</accession>
<evidence type="ECO:0000313" key="10">
    <source>
        <dbReference type="Proteomes" id="UP000001306"/>
    </source>
</evidence>
<dbReference type="PROSITE" id="PS51100">
    <property type="entry name" value="PTS_EIIB_TYPE_3"/>
    <property type="match status" value="1"/>
</dbReference>
<name>Q6AHH2_LEIXX</name>
<dbReference type="AlphaFoldDB" id="Q6AHH2"/>
<dbReference type="GO" id="GO:0008982">
    <property type="term" value="F:protein-N(PI)-phosphohistidine-sugar phosphotransferase activity"/>
    <property type="evidence" value="ECO:0007669"/>
    <property type="project" value="InterPro"/>
</dbReference>
<dbReference type="PANTHER" id="PTHR34581">
    <property type="entry name" value="PTS SYSTEM N,N'-DIACETYLCHITOBIOSE-SPECIFIC EIIB COMPONENT"/>
    <property type="match status" value="1"/>
</dbReference>
<keyword evidence="3" id="KW-0762">Sugar transport</keyword>
<dbReference type="InterPro" id="IPR036095">
    <property type="entry name" value="PTS_EIIB-like_sf"/>
</dbReference>
<dbReference type="eggNOG" id="COG1440">
    <property type="taxonomic scope" value="Bacteria"/>
</dbReference>
<evidence type="ECO:0000256" key="3">
    <source>
        <dbReference type="ARBA" id="ARBA00022597"/>
    </source>
</evidence>
<keyword evidence="5" id="KW-0598">Phosphotransferase system</keyword>
<keyword evidence="1" id="KW-0813">Transport</keyword>
<keyword evidence="6" id="KW-0418">Kinase</keyword>
<keyword evidence="4" id="KW-0808">Transferase</keyword>
<dbReference type="SUPFAM" id="SSF52794">
    <property type="entry name" value="PTS system IIB component-like"/>
    <property type="match status" value="1"/>
</dbReference>
<dbReference type="HOGENOM" id="CLU_147323_0_0_11"/>
<dbReference type="GO" id="GO:0016301">
    <property type="term" value="F:kinase activity"/>
    <property type="evidence" value="ECO:0007669"/>
    <property type="project" value="UniProtKB-KW"/>
</dbReference>